<dbReference type="PRINTS" id="PR00069">
    <property type="entry name" value="ALDKETRDTASE"/>
</dbReference>
<dbReference type="GO" id="GO:0033707">
    <property type="term" value="F:3''-deamino-3''-oxonicotianamine reductase activity"/>
    <property type="evidence" value="ECO:0007669"/>
    <property type="project" value="UniProtKB-ARBA"/>
</dbReference>
<dbReference type="EMBL" id="JAMFTS010000005">
    <property type="protein sequence ID" value="KAJ4752911.1"/>
    <property type="molecule type" value="Genomic_DNA"/>
</dbReference>
<organism evidence="6 8">
    <name type="scientific">Rhynchospora pubera</name>
    <dbReference type="NCBI Taxonomy" id="906938"/>
    <lineage>
        <taxon>Eukaryota</taxon>
        <taxon>Viridiplantae</taxon>
        <taxon>Streptophyta</taxon>
        <taxon>Embryophyta</taxon>
        <taxon>Tracheophyta</taxon>
        <taxon>Spermatophyta</taxon>
        <taxon>Magnoliopsida</taxon>
        <taxon>Liliopsida</taxon>
        <taxon>Poales</taxon>
        <taxon>Cyperaceae</taxon>
        <taxon>Cyperoideae</taxon>
        <taxon>Rhynchosporeae</taxon>
        <taxon>Rhynchospora</taxon>
    </lineage>
</organism>
<proteinExistence type="inferred from homology"/>
<dbReference type="PROSITE" id="PS00798">
    <property type="entry name" value="ALDOKETO_REDUCTASE_1"/>
    <property type="match status" value="1"/>
</dbReference>
<dbReference type="InterPro" id="IPR036812">
    <property type="entry name" value="NAD(P)_OxRdtase_dom_sf"/>
</dbReference>
<dbReference type="InterPro" id="IPR044497">
    <property type="entry name" value="AKR4A/B"/>
</dbReference>
<feature type="site" description="Lowers pKa of active site Tyr" evidence="4">
    <location>
        <position position="103"/>
    </location>
</feature>
<dbReference type="PANTHER" id="PTHR11732">
    <property type="entry name" value="ALDO/KETO REDUCTASE"/>
    <property type="match status" value="1"/>
</dbReference>
<dbReference type="PROSITE" id="PS00062">
    <property type="entry name" value="ALDOKETO_REDUCTASE_2"/>
    <property type="match status" value="1"/>
</dbReference>
<dbReference type="Gene3D" id="3.20.20.100">
    <property type="entry name" value="NADP-dependent oxidoreductase domain"/>
    <property type="match status" value="1"/>
</dbReference>
<dbReference type="Proteomes" id="UP001140206">
    <property type="component" value="Chromosome 5"/>
</dbReference>
<dbReference type="Proteomes" id="UP001140206">
    <property type="component" value="Chromosome 2"/>
</dbReference>
<dbReference type="Pfam" id="PF00248">
    <property type="entry name" value="Aldo_ket_red"/>
    <property type="match status" value="1"/>
</dbReference>
<evidence type="ECO:0000259" key="5">
    <source>
        <dbReference type="Pfam" id="PF00248"/>
    </source>
</evidence>
<dbReference type="InterPro" id="IPR018170">
    <property type="entry name" value="Aldo/ket_reductase_CS"/>
</dbReference>
<comment type="caution">
    <text evidence="6">The sequence shown here is derived from an EMBL/GenBank/DDBJ whole genome shotgun (WGS) entry which is preliminary data.</text>
</comment>
<reference evidence="6" key="1">
    <citation type="submission" date="2022-08" db="EMBL/GenBank/DDBJ databases">
        <authorList>
            <person name="Marques A."/>
        </authorList>
    </citation>
    <scope>NUCLEOTIDE SEQUENCE</scope>
    <source>
        <strain evidence="6">RhyPub2mFocal</strain>
        <tissue evidence="6">Leaves</tissue>
    </source>
</reference>
<evidence type="ECO:0000313" key="7">
    <source>
        <dbReference type="EMBL" id="KAJ4794100.1"/>
    </source>
</evidence>
<comment type="similarity">
    <text evidence="1">Belongs to the aldo/keto reductase family.</text>
</comment>
<dbReference type="CDD" id="cd19124">
    <property type="entry name" value="AKR_AKR4A_4B"/>
    <property type="match status" value="1"/>
</dbReference>
<feature type="domain" description="NADP-dependent oxidoreductase" evidence="5">
    <location>
        <begin position="41"/>
        <end position="307"/>
    </location>
</feature>
<evidence type="ECO:0000313" key="8">
    <source>
        <dbReference type="Proteomes" id="UP001140206"/>
    </source>
</evidence>
<evidence type="ECO:0000256" key="3">
    <source>
        <dbReference type="PIRSR" id="PIRSR000097-2"/>
    </source>
</evidence>
<dbReference type="SUPFAM" id="SSF51430">
    <property type="entry name" value="NAD(P)-linked oxidoreductase"/>
    <property type="match status" value="1"/>
</dbReference>
<gene>
    <name evidence="7" type="ORF">LUZ62_045346</name>
    <name evidence="6" type="ORF">LUZ62_087316</name>
</gene>
<dbReference type="InterPro" id="IPR020471">
    <property type="entry name" value="AKR"/>
</dbReference>
<evidence type="ECO:0000256" key="2">
    <source>
        <dbReference type="ARBA" id="ARBA00023002"/>
    </source>
</evidence>
<dbReference type="InterPro" id="IPR023210">
    <property type="entry name" value="NADP_OxRdtase_dom"/>
</dbReference>
<protein>
    <submittedName>
        <fullName evidence="6">NAD(P)-linked oxidoreductase superfamily protein</fullName>
    </submittedName>
</protein>
<dbReference type="EMBL" id="JAMFTS010000002">
    <property type="protein sequence ID" value="KAJ4794100.1"/>
    <property type="molecule type" value="Genomic_DNA"/>
</dbReference>
<keyword evidence="2" id="KW-0560">Oxidoreductase</keyword>
<dbReference type="GO" id="GO:1990641">
    <property type="term" value="P:response to iron ion starvation"/>
    <property type="evidence" value="ECO:0007669"/>
    <property type="project" value="UniProtKB-ARBA"/>
</dbReference>
<name>A0AAV8CCI8_9POAL</name>
<dbReference type="FunFam" id="3.20.20.100:FF:000014">
    <property type="entry name" value="NAD(P)-linked oxidoreductase superfamily protein"/>
    <property type="match status" value="1"/>
</dbReference>
<evidence type="ECO:0000313" key="6">
    <source>
        <dbReference type="EMBL" id="KAJ4752911.1"/>
    </source>
</evidence>
<evidence type="ECO:0000256" key="4">
    <source>
        <dbReference type="PIRSR" id="PIRSR000097-3"/>
    </source>
</evidence>
<dbReference type="AlphaFoldDB" id="A0AAV8CCI8"/>
<dbReference type="GO" id="GO:0019290">
    <property type="term" value="P:siderophore biosynthetic process"/>
    <property type="evidence" value="ECO:0007669"/>
    <property type="project" value="UniProtKB-ARBA"/>
</dbReference>
<dbReference type="PIRSF" id="PIRSF000097">
    <property type="entry name" value="AKR"/>
    <property type="match status" value="1"/>
</dbReference>
<evidence type="ECO:0000256" key="1">
    <source>
        <dbReference type="ARBA" id="ARBA00007905"/>
    </source>
</evidence>
<accession>A0AAV8CCI8</accession>
<dbReference type="PROSITE" id="PS00063">
    <property type="entry name" value="ALDOKETO_REDUCTASE_3"/>
    <property type="match status" value="1"/>
</dbReference>
<sequence length="339" mass="37900">MEAINASTAPRLQYGHLNPPPQIPTVHLNANAMPLPLVGMGTAEHPFDPLRTKSAVSTAIELGYRHFDTAAFNQSEKPLGDAIAEATSLGLIESRGEVFVTSKLWCTDCHPDLVLPAIRSTLRKLGMEYLDLYLIHWPMSLMPGPPAFPIRREDVVPMDLKGVWAAMEECQRLGLTRAIGVSNFTTNKLDDLLQFADIRPAVNQVEMNPVWQQHKLKEYCAERGIHITAYSPLGGRGRVGNNTLMDCQVLKEIAAAKEKTLAQVSLRWLYEQGVSFVVKSFNKERLEENLKIFDWELTDDDRLKISEIPQKKRIYAEAMLSNDGSLHGVAISDIDIVEI</sequence>
<feature type="binding site" evidence="3">
    <location>
        <position position="136"/>
    </location>
    <ligand>
        <name>substrate</name>
    </ligand>
</feature>
<keyword evidence="8" id="KW-1185">Reference proteome</keyword>